<feature type="non-terminal residue" evidence="1">
    <location>
        <position position="50"/>
    </location>
</feature>
<dbReference type="AlphaFoldDB" id="A0A383AMK5"/>
<evidence type="ECO:0000313" key="1">
    <source>
        <dbReference type="EMBL" id="SVE08914.1"/>
    </source>
</evidence>
<organism evidence="1">
    <name type="scientific">marine metagenome</name>
    <dbReference type="NCBI Taxonomy" id="408172"/>
    <lineage>
        <taxon>unclassified sequences</taxon>
        <taxon>metagenomes</taxon>
        <taxon>ecological metagenomes</taxon>
    </lineage>
</organism>
<name>A0A383AMK5_9ZZZZ</name>
<gene>
    <name evidence="1" type="ORF">METZ01_LOCUS461768</name>
</gene>
<protein>
    <submittedName>
        <fullName evidence="1">Uncharacterized protein</fullName>
    </submittedName>
</protein>
<dbReference type="EMBL" id="UINC01193342">
    <property type="protein sequence ID" value="SVE08914.1"/>
    <property type="molecule type" value="Genomic_DNA"/>
</dbReference>
<proteinExistence type="predicted"/>
<accession>A0A383AMK5</accession>
<reference evidence="1" key="1">
    <citation type="submission" date="2018-05" db="EMBL/GenBank/DDBJ databases">
        <authorList>
            <person name="Lanie J.A."/>
            <person name="Ng W.-L."/>
            <person name="Kazmierczak K.M."/>
            <person name="Andrzejewski T.M."/>
            <person name="Davidsen T.M."/>
            <person name="Wayne K.J."/>
            <person name="Tettelin H."/>
            <person name="Glass J.I."/>
            <person name="Rusch D."/>
            <person name="Podicherti R."/>
            <person name="Tsui H.-C.T."/>
            <person name="Winkler M.E."/>
        </authorList>
    </citation>
    <scope>NUCLEOTIDE SEQUENCE</scope>
</reference>
<sequence length="50" mass="5950">MSSQIDSSSVHQDEVAKANQRFYDQIAKIYNKVDRRRGDHIDHSWVDRVF</sequence>